<evidence type="ECO:0000256" key="1">
    <source>
        <dbReference type="ARBA" id="ARBA00010487"/>
    </source>
</evidence>
<feature type="transmembrane region" description="Helical" evidence="2">
    <location>
        <begin position="125"/>
        <end position="147"/>
    </location>
</feature>
<dbReference type="Proteomes" id="UP000770661">
    <property type="component" value="Unassembled WGS sequence"/>
</dbReference>
<proteinExistence type="inferred from homology"/>
<dbReference type="EMBL" id="JACEEZ010010017">
    <property type="protein sequence ID" value="KAG0722106.1"/>
    <property type="molecule type" value="Genomic_DNA"/>
</dbReference>
<feature type="transmembrane region" description="Helical" evidence="2">
    <location>
        <begin position="186"/>
        <end position="212"/>
    </location>
</feature>
<feature type="transmembrane region" description="Helical" evidence="2">
    <location>
        <begin position="15"/>
        <end position="40"/>
    </location>
</feature>
<sequence>MLFPADVWGSFYLPFLYSLISCLGVLLLLLCTPVGLAHLFTAMGRLMVKPGFLRDLAEEHQAAVLLEDALARRLARPALPYAQPLTRSLAAEPSPEELLRQYRDARTTRARLEKRRRAGVFQRTLAYPLALLVLLALTGTAVFIVGVNTLQLLVGIKALPLASAPAILGESQQGKRMVLLSMLGPVGAVLEVVLILYLIAASLLGCYSLPGVARIRPRRGDTPMVHVIANCAIVLILSSALPLLARTLGITNFDLLGDFGKISWLGSFSIVLGYNALFASAAAWCLVKKFTATIRHEIYIRFKLLAMTMVKRETFRLPAHVMNTCNIKEE</sequence>
<dbReference type="Pfam" id="PF04791">
    <property type="entry name" value="LMBR1"/>
    <property type="match status" value="1"/>
</dbReference>
<dbReference type="GO" id="GO:0005886">
    <property type="term" value="C:plasma membrane"/>
    <property type="evidence" value="ECO:0007669"/>
    <property type="project" value="TreeGrafter"/>
</dbReference>
<keyword evidence="2" id="KW-0472">Membrane</keyword>
<evidence type="ECO:0000313" key="3">
    <source>
        <dbReference type="EMBL" id="KAG0722106.1"/>
    </source>
</evidence>
<dbReference type="PANTHER" id="PTHR12625:SF0">
    <property type="entry name" value="PROTEIN LILIPOD"/>
    <property type="match status" value="1"/>
</dbReference>
<name>A0A8J4YEA1_CHIOP</name>
<organism evidence="3 4">
    <name type="scientific">Chionoecetes opilio</name>
    <name type="common">Atlantic snow crab</name>
    <name type="synonym">Cancer opilio</name>
    <dbReference type="NCBI Taxonomy" id="41210"/>
    <lineage>
        <taxon>Eukaryota</taxon>
        <taxon>Metazoa</taxon>
        <taxon>Ecdysozoa</taxon>
        <taxon>Arthropoda</taxon>
        <taxon>Crustacea</taxon>
        <taxon>Multicrustacea</taxon>
        <taxon>Malacostraca</taxon>
        <taxon>Eumalacostraca</taxon>
        <taxon>Eucarida</taxon>
        <taxon>Decapoda</taxon>
        <taxon>Pleocyemata</taxon>
        <taxon>Brachyura</taxon>
        <taxon>Eubrachyura</taxon>
        <taxon>Majoidea</taxon>
        <taxon>Majidae</taxon>
        <taxon>Chionoecetes</taxon>
    </lineage>
</organism>
<dbReference type="InterPro" id="IPR006876">
    <property type="entry name" value="LMBR1-like_membr_prot"/>
</dbReference>
<dbReference type="AlphaFoldDB" id="A0A8J4YEA1"/>
<dbReference type="PRINTS" id="PR01692">
    <property type="entry name" value="LIPOCALINIMR"/>
</dbReference>
<feature type="transmembrane region" description="Helical" evidence="2">
    <location>
        <begin position="264"/>
        <end position="287"/>
    </location>
</feature>
<keyword evidence="4" id="KW-1185">Reference proteome</keyword>
<keyword evidence="2" id="KW-0812">Transmembrane</keyword>
<keyword evidence="2" id="KW-1133">Transmembrane helix</keyword>
<dbReference type="GO" id="GO:0007165">
    <property type="term" value="P:signal transduction"/>
    <property type="evidence" value="ECO:0007669"/>
    <property type="project" value="TreeGrafter"/>
</dbReference>
<comment type="caution">
    <text evidence="3">The sequence shown here is derived from an EMBL/GenBank/DDBJ whole genome shotgun (WGS) entry which is preliminary data.</text>
</comment>
<dbReference type="GO" id="GO:0004888">
    <property type="term" value="F:transmembrane signaling receptor activity"/>
    <property type="evidence" value="ECO:0007669"/>
    <property type="project" value="TreeGrafter"/>
</dbReference>
<dbReference type="InterPro" id="IPR008075">
    <property type="entry name" value="LIMR"/>
</dbReference>
<protein>
    <submittedName>
        <fullName evidence="3">Protein LMBR1L</fullName>
    </submittedName>
</protein>
<comment type="similarity">
    <text evidence="1">Belongs to the LIMR family.</text>
</comment>
<gene>
    <name evidence="3" type="primary">Lmbr1l</name>
    <name evidence="3" type="ORF">GWK47_045103</name>
</gene>
<reference evidence="3" key="1">
    <citation type="submission" date="2020-07" db="EMBL/GenBank/DDBJ databases">
        <title>The High-quality genome of the commercially important snow crab, Chionoecetes opilio.</title>
        <authorList>
            <person name="Jeong J.-H."/>
            <person name="Ryu S."/>
        </authorList>
    </citation>
    <scope>NUCLEOTIDE SEQUENCE</scope>
    <source>
        <strain evidence="3">MADBK_172401_WGS</strain>
        <tissue evidence="3">Digestive gland</tissue>
    </source>
</reference>
<accession>A0A8J4YEA1</accession>
<evidence type="ECO:0000256" key="2">
    <source>
        <dbReference type="SAM" id="Phobius"/>
    </source>
</evidence>
<dbReference type="OrthoDB" id="5596951at2759"/>
<evidence type="ECO:0000313" key="4">
    <source>
        <dbReference type="Proteomes" id="UP000770661"/>
    </source>
</evidence>
<feature type="transmembrane region" description="Helical" evidence="2">
    <location>
        <begin position="224"/>
        <end position="244"/>
    </location>
</feature>
<dbReference type="PANTHER" id="PTHR12625">
    <property type="entry name" value="LIPOCALIN-1 INTERACTING MEMBRANE RECEPTOR LIMR"/>
    <property type="match status" value="1"/>
</dbReference>